<dbReference type="InterPro" id="IPR032466">
    <property type="entry name" value="Metal_Hydrolase"/>
</dbReference>
<dbReference type="PANTHER" id="PTHR42889">
    <property type="entry name" value="BLR3681 PROTEIN"/>
    <property type="match status" value="1"/>
</dbReference>
<dbReference type="RefSeq" id="WP_077087058.1">
    <property type="nucleotide sequence ID" value="NZ_LT721901.1"/>
</dbReference>
<gene>
    <name evidence="2" type="ORF">MRAB57_1547</name>
</gene>
<dbReference type="SUPFAM" id="SSF51556">
    <property type="entry name" value="Metallo-dependent hydrolases"/>
    <property type="match status" value="1"/>
</dbReference>
<feature type="domain" description="Amidohydrolase-related" evidence="1">
    <location>
        <begin position="265"/>
        <end position="435"/>
    </location>
</feature>
<dbReference type="Pfam" id="PF04909">
    <property type="entry name" value="Amidohydro_2"/>
    <property type="match status" value="1"/>
</dbReference>
<reference evidence="2 3" key="1">
    <citation type="submission" date="2017-01" db="EMBL/GenBank/DDBJ databases">
        <authorList>
            <consortium name="Urmite Genomes"/>
        </authorList>
    </citation>
    <scope>NUCLEOTIDE SEQUENCE [LARGE SCALE GENOMIC DNA]</scope>
    <source>
        <strain evidence="2 3">AB57</strain>
    </source>
</reference>
<dbReference type="STRING" id="1841860.GCA_900157375_01548"/>
<sequence length="467" mass="51340">MSAAPPALPRFLTRCANDEFIPPPLNDVERRAARIAAEAGDSAVDRLNVRAEAYVESRRGIAAGLLAVNKANNEDFFLVPDEAAFDSAAADDALGGDELIIDVQTHYIAEREACESSRELIRQMYPMYGPDWWGGLGENQLLDFAEYLRCVFTESETAVAVLSSPPGLSEERMLFNEEMAATRLLLERFGAEGRLLNHAVIHAGVDGEIGQMAEVEERIGPVGWKVYTMGATSFNDFGKIHGWFLDDEIGTAFLEQVMRTNVRVVCAHKGLSGQVAAGSPRDFGIAANRYPDIKFVAYHSGFEPGDGRPSEDTREGPYEEATAHIGVNRLIESIRVNDVAPGSNIYAELGTTWYCLIKRPLEAAHVLGKLLNAVGPDNVLWGTDGIWYGPTQGAVDTFRAFQIPEWMQETYGYPELTPELKQKILGMNATAVYGIDPVIARRHQDTGDLAWIKGALEEFHRSGTPTM</sequence>
<evidence type="ECO:0000259" key="1">
    <source>
        <dbReference type="Pfam" id="PF04909"/>
    </source>
</evidence>
<dbReference type="PANTHER" id="PTHR42889:SF1">
    <property type="entry name" value="BLR3681 PROTEIN"/>
    <property type="match status" value="1"/>
</dbReference>
<dbReference type="InterPro" id="IPR006680">
    <property type="entry name" value="Amidohydro-rel"/>
</dbReference>
<dbReference type="OrthoDB" id="7325417at2"/>
<dbReference type="GO" id="GO:0016787">
    <property type="term" value="F:hydrolase activity"/>
    <property type="evidence" value="ECO:0007669"/>
    <property type="project" value="UniProtKB-KW"/>
</dbReference>
<accession>A0A2U3NQN0</accession>
<evidence type="ECO:0000313" key="3">
    <source>
        <dbReference type="Proteomes" id="UP000240988"/>
    </source>
</evidence>
<keyword evidence="2" id="KW-0378">Hydrolase</keyword>
<dbReference type="Proteomes" id="UP000240988">
    <property type="component" value="Unassembled WGS sequence"/>
</dbReference>
<dbReference type="EMBL" id="FUFA01000002">
    <property type="protein sequence ID" value="SPM33743.1"/>
    <property type="molecule type" value="Genomic_DNA"/>
</dbReference>
<proteinExistence type="predicted"/>
<dbReference type="Gene3D" id="3.20.20.140">
    <property type="entry name" value="Metal-dependent hydrolases"/>
    <property type="match status" value="1"/>
</dbReference>
<dbReference type="AlphaFoldDB" id="A0A2U3NQN0"/>
<name>A0A2U3NQN0_9MYCO</name>
<organism evidence="2 3">
    <name type="scientific">Mycobacterium rhizamassiliense</name>
    <dbReference type="NCBI Taxonomy" id="1841860"/>
    <lineage>
        <taxon>Bacteria</taxon>
        <taxon>Bacillati</taxon>
        <taxon>Actinomycetota</taxon>
        <taxon>Actinomycetes</taxon>
        <taxon>Mycobacteriales</taxon>
        <taxon>Mycobacteriaceae</taxon>
        <taxon>Mycobacterium</taxon>
    </lineage>
</organism>
<evidence type="ECO:0000313" key="2">
    <source>
        <dbReference type="EMBL" id="SPM33743.1"/>
    </source>
</evidence>
<keyword evidence="3" id="KW-1185">Reference proteome</keyword>
<protein>
    <submittedName>
        <fullName evidence="2">Amidohydrolase 2</fullName>
    </submittedName>
</protein>